<keyword evidence="3" id="KW-0677">Repeat</keyword>
<dbReference type="AlphaFoldDB" id="A0A016SIA1"/>
<comment type="caution">
    <text evidence="6">The sequence shown here is derived from an EMBL/GenBank/DDBJ whole genome shotgun (WGS) entry which is preliminary data.</text>
</comment>
<keyword evidence="4" id="KW-0802">TPR repeat</keyword>
<evidence type="ECO:0000313" key="7">
    <source>
        <dbReference type="Proteomes" id="UP000024635"/>
    </source>
</evidence>
<reference evidence="7" key="1">
    <citation type="journal article" date="2015" name="Nat. Genet.">
        <title>The genome and transcriptome of the zoonotic hookworm Ancylostoma ceylanicum identify infection-specific gene families.</title>
        <authorList>
            <person name="Schwarz E.M."/>
            <person name="Hu Y."/>
            <person name="Antoshechkin I."/>
            <person name="Miller M.M."/>
            <person name="Sternberg P.W."/>
            <person name="Aroian R.V."/>
        </authorList>
    </citation>
    <scope>NUCLEOTIDE SEQUENCE</scope>
    <source>
        <strain evidence="7">HY135</strain>
    </source>
</reference>
<dbReference type="InterPro" id="IPR011990">
    <property type="entry name" value="TPR-like_helical_dom_sf"/>
</dbReference>
<protein>
    <recommendedName>
        <fullName evidence="2">Tetratricopeptide repeat protein 38</fullName>
    </recommendedName>
</protein>
<evidence type="ECO:0000256" key="1">
    <source>
        <dbReference type="ARBA" id="ARBA00005857"/>
    </source>
</evidence>
<name>A0A016SIA1_9BILA</name>
<evidence type="ECO:0000256" key="4">
    <source>
        <dbReference type="ARBA" id="ARBA00022803"/>
    </source>
</evidence>
<evidence type="ECO:0000256" key="2">
    <source>
        <dbReference type="ARBA" id="ARBA00019992"/>
    </source>
</evidence>
<gene>
    <name evidence="6" type="primary">Acey_s0224.g2718</name>
    <name evidence="6" type="ORF">Y032_0224g2718</name>
</gene>
<evidence type="ECO:0000256" key="5">
    <source>
        <dbReference type="SAM" id="Coils"/>
    </source>
</evidence>
<keyword evidence="7" id="KW-1185">Reference proteome</keyword>
<dbReference type="PANTHER" id="PTHR16263">
    <property type="entry name" value="TETRATRICOPEPTIDE REPEAT PROTEIN 38"/>
    <property type="match status" value="1"/>
</dbReference>
<organism evidence="6 7">
    <name type="scientific">Ancylostoma ceylanicum</name>
    <dbReference type="NCBI Taxonomy" id="53326"/>
    <lineage>
        <taxon>Eukaryota</taxon>
        <taxon>Metazoa</taxon>
        <taxon>Ecdysozoa</taxon>
        <taxon>Nematoda</taxon>
        <taxon>Chromadorea</taxon>
        <taxon>Rhabditida</taxon>
        <taxon>Rhabditina</taxon>
        <taxon>Rhabditomorpha</taxon>
        <taxon>Strongyloidea</taxon>
        <taxon>Ancylostomatidae</taxon>
        <taxon>Ancylostomatinae</taxon>
        <taxon>Ancylostoma</taxon>
    </lineage>
</organism>
<dbReference type="SUPFAM" id="SSF48452">
    <property type="entry name" value="TPR-like"/>
    <property type="match status" value="1"/>
</dbReference>
<accession>A0A016SIA1</accession>
<dbReference type="EMBL" id="JARK01001560">
    <property type="protein sequence ID" value="EYB90031.1"/>
    <property type="molecule type" value="Genomic_DNA"/>
</dbReference>
<sequence length="360" mass="40535">MAEWCADHLRDVEVGSPSTGDFKFITFLLYVFVSFLFKRILVCSLCDYPTDSLHFVQGTMHGWRSSGLEMSTTSNECAKLFDAALRQFVSWTDCKRLDGLEKTMEAMQAAESGAVLPRAFALGLEGIGTGIGARTNETFRKALQDLQADAAKHGNEREKLHAKAVQQFGEGKQSAAANTWEEILKKYPTDLMAIKFAHDTYFYLGDAKMIRDSVQAVLPKHKGTEPCYSYLHGMLAFGLEECEQYEEAEKEALKALEANRYDCWATHARAHVLEMQGRFDQGIKFLESTVEDWKVSWSTEVEICEIRHSPGTPPVIDWPRPPEEVAVRKGSVIGQLSELTIRKARPHRSSQEQRSRSLIG</sequence>
<dbReference type="OrthoDB" id="1427555at2759"/>
<dbReference type="Gene3D" id="1.25.40.10">
    <property type="entry name" value="Tetratricopeptide repeat domain"/>
    <property type="match status" value="1"/>
</dbReference>
<feature type="coiled-coil region" evidence="5">
    <location>
        <begin position="136"/>
        <end position="163"/>
    </location>
</feature>
<evidence type="ECO:0000256" key="3">
    <source>
        <dbReference type="ARBA" id="ARBA00022737"/>
    </source>
</evidence>
<dbReference type="PANTHER" id="PTHR16263:SF4">
    <property type="entry name" value="TETRATRICOPEPTIDE REPEAT PROTEIN 38"/>
    <property type="match status" value="1"/>
</dbReference>
<dbReference type="InterPro" id="IPR033891">
    <property type="entry name" value="TTC38"/>
</dbReference>
<keyword evidence="5" id="KW-0175">Coiled coil</keyword>
<evidence type="ECO:0000313" key="6">
    <source>
        <dbReference type="EMBL" id="EYB90031.1"/>
    </source>
</evidence>
<dbReference type="Proteomes" id="UP000024635">
    <property type="component" value="Unassembled WGS sequence"/>
</dbReference>
<comment type="similarity">
    <text evidence="1">Belongs to the TTC38 family.</text>
</comment>
<proteinExistence type="inferred from homology"/>